<sequence length="742" mass="83837">MLYQRLNIANIGAPYASFPEAPSILCLAAALLIAWFRPPSSEGPAAILAELFCWLWMFVWFEVLPWTGVPWACLQTPAASNSKIRLGAIAVGISFTALGRSLDNCRWIEKDNSPHTVNASILAGALGAAQWVFLFQATQELPWAIAATTGAFSAASFTGEQATRNVSTFTLKHLFAATTAIAQTVFELPASRFKHIIWLIVACPFLAIPSHHRDSISSMVGGDWSQAKDEPSRPINVLPLHYGKHPIEELVERSNNEFQSMLNSQSQVYEDAEAEYRRRYNIDPPRGFDAWFKFAQEKNSLIIDEFDTLFDCMEPFLKMSPGTIRKFMDEAMGPGHISRCGFREGKLTGDCGPRGITVQDMTAPFQHDLPDLDILINALDEPTVILSPEYGDGAVWDNRCEKDSRRCITAMCASEWPPHLETTRHQSLPKLPLSIPFIQDIQSSKDACAHPEYADLHGYYISPPSVQRIRRPVPILSQAKISTFSDVLMPSQIYLRGYDNLNDYGYVDDSAHDPDWEQKDSKLYWIGSNTGGGDSDDSWHVMHRQRFVALAQDRADETGGGSSSSAAVYLNETEPGVWAPWQGGNVLPGLADVHFHALRLCVWTECKAQMKYFETVDRQPDAAQYRYRFVMDLDGNSYSGRFYSHLRSRSVSLKMTIFREWHDDRLFPWVHYVPVSLGLRELPETMRFLATTDRGAAVARHIADQGREWWAKLLRPEDFQVYFYRLLLELARVVDEERVVET</sequence>
<feature type="domain" description="Glycosyl transferase CAP10" evidence="1">
    <location>
        <begin position="452"/>
        <end position="737"/>
    </location>
</feature>
<dbReference type="InterPro" id="IPR051091">
    <property type="entry name" value="O-Glucosyltr/Glycosyltrsf_90"/>
</dbReference>
<keyword evidence="3" id="KW-1185">Reference proteome</keyword>
<gene>
    <name evidence="2" type="ORF">SLS62_005460</name>
</gene>
<dbReference type="SMART" id="SM00672">
    <property type="entry name" value="CAP10"/>
    <property type="match status" value="1"/>
</dbReference>
<reference evidence="2 3" key="1">
    <citation type="submission" date="2024-02" db="EMBL/GenBank/DDBJ databases">
        <title>De novo assembly and annotation of 12 fungi associated with fruit tree decline syndrome in Ontario, Canada.</title>
        <authorList>
            <person name="Sulman M."/>
            <person name="Ellouze W."/>
            <person name="Ilyukhin E."/>
        </authorList>
    </citation>
    <scope>NUCLEOTIDE SEQUENCE [LARGE SCALE GENOMIC DNA]</scope>
    <source>
        <strain evidence="2 3">M11/M66-122</strain>
    </source>
</reference>
<name>A0AAN9YS20_9PEZI</name>
<dbReference type="InterPro" id="IPR006598">
    <property type="entry name" value="CAP10"/>
</dbReference>
<dbReference type="Pfam" id="PF05686">
    <property type="entry name" value="Glyco_transf_90"/>
    <property type="match status" value="1"/>
</dbReference>
<accession>A0AAN9YS20</accession>
<dbReference type="Proteomes" id="UP001320420">
    <property type="component" value="Unassembled WGS sequence"/>
</dbReference>
<dbReference type="PANTHER" id="PTHR12203:SF61">
    <property type="entry name" value="CAPSULE PROTEIN"/>
    <property type="match status" value="1"/>
</dbReference>
<evidence type="ECO:0000313" key="3">
    <source>
        <dbReference type="Proteomes" id="UP001320420"/>
    </source>
</evidence>
<dbReference type="EMBL" id="JAKJXP020000037">
    <property type="protein sequence ID" value="KAK7752492.1"/>
    <property type="molecule type" value="Genomic_DNA"/>
</dbReference>
<dbReference type="PANTHER" id="PTHR12203">
    <property type="entry name" value="KDEL LYS-ASP-GLU-LEU CONTAINING - RELATED"/>
    <property type="match status" value="1"/>
</dbReference>
<evidence type="ECO:0000259" key="1">
    <source>
        <dbReference type="SMART" id="SM00672"/>
    </source>
</evidence>
<organism evidence="2 3">
    <name type="scientific">Diatrype stigma</name>
    <dbReference type="NCBI Taxonomy" id="117547"/>
    <lineage>
        <taxon>Eukaryota</taxon>
        <taxon>Fungi</taxon>
        <taxon>Dikarya</taxon>
        <taxon>Ascomycota</taxon>
        <taxon>Pezizomycotina</taxon>
        <taxon>Sordariomycetes</taxon>
        <taxon>Xylariomycetidae</taxon>
        <taxon>Xylariales</taxon>
        <taxon>Diatrypaceae</taxon>
        <taxon>Diatrype</taxon>
    </lineage>
</organism>
<proteinExistence type="predicted"/>
<evidence type="ECO:0000313" key="2">
    <source>
        <dbReference type="EMBL" id="KAK7752492.1"/>
    </source>
</evidence>
<comment type="caution">
    <text evidence="2">The sequence shown here is derived from an EMBL/GenBank/DDBJ whole genome shotgun (WGS) entry which is preliminary data.</text>
</comment>
<dbReference type="AlphaFoldDB" id="A0AAN9YS20"/>
<protein>
    <recommendedName>
        <fullName evidence="1">Glycosyl transferase CAP10 domain-containing protein</fullName>
    </recommendedName>
</protein>